<dbReference type="EMBL" id="NBNE01000921">
    <property type="protein sequence ID" value="OWZ16508.1"/>
    <property type="molecule type" value="Genomic_DNA"/>
</dbReference>
<sequence length="114" mass="12836">MEKRFYFQNGLRVEIAKSPRFLHEVIEIATNFELAHYGGRLQRSIRVQPLQSHLQAITHPSGIRKVDGSEKHFKSGSFYPILEVSAWASKQSEPPSAVSIFVHNGSSLNGTTEE</sequence>
<gene>
    <name evidence="1" type="ORF">PHMEG_0009692</name>
</gene>
<proteinExistence type="predicted"/>
<keyword evidence="2" id="KW-1185">Reference proteome</keyword>
<accession>A0A225WGY4</accession>
<evidence type="ECO:0000313" key="2">
    <source>
        <dbReference type="Proteomes" id="UP000198211"/>
    </source>
</evidence>
<organism evidence="1 2">
    <name type="scientific">Phytophthora megakarya</name>
    <dbReference type="NCBI Taxonomy" id="4795"/>
    <lineage>
        <taxon>Eukaryota</taxon>
        <taxon>Sar</taxon>
        <taxon>Stramenopiles</taxon>
        <taxon>Oomycota</taxon>
        <taxon>Peronosporomycetes</taxon>
        <taxon>Peronosporales</taxon>
        <taxon>Peronosporaceae</taxon>
        <taxon>Phytophthora</taxon>
    </lineage>
</organism>
<evidence type="ECO:0000313" key="1">
    <source>
        <dbReference type="EMBL" id="OWZ16508.1"/>
    </source>
</evidence>
<protein>
    <submittedName>
        <fullName evidence="1">Uncharacterized protein</fullName>
    </submittedName>
</protein>
<dbReference type="Proteomes" id="UP000198211">
    <property type="component" value="Unassembled WGS sequence"/>
</dbReference>
<name>A0A225WGY4_9STRA</name>
<comment type="caution">
    <text evidence="1">The sequence shown here is derived from an EMBL/GenBank/DDBJ whole genome shotgun (WGS) entry which is preliminary data.</text>
</comment>
<reference evidence="2" key="1">
    <citation type="submission" date="2017-03" db="EMBL/GenBank/DDBJ databases">
        <title>Phytopthora megakarya and P. palmivora, two closely related causual agents of cacao black pod achieved similar genome size and gene model numbers by different mechanisms.</title>
        <authorList>
            <person name="Ali S."/>
            <person name="Shao J."/>
            <person name="Larry D.J."/>
            <person name="Kronmiller B."/>
            <person name="Shen D."/>
            <person name="Strem M.D."/>
            <person name="Melnick R.L."/>
            <person name="Guiltinan M.J."/>
            <person name="Tyler B.M."/>
            <person name="Meinhardt L.W."/>
            <person name="Bailey B.A."/>
        </authorList>
    </citation>
    <scope>NUCLEOTIDE SEQUENCE [LARGE SCALE GENOMIC DNA]</scope>
    <source>
        <strain evidence="2">zdho120</strain>
    </source>
</reference>
<dbReference type="AlphaFoldDB" id="A0A225WGY4"/>